<feature type="chain" id="PRO_5003669345" description="DUF4251 domain-containing protein" evidence="1">
    <location>
        <begin position="23"/>
        <end position="185"/>
    </location>
</feature>
<evidence type="ECO:0000256" key="1">
    <source>
        <dbReference type="SAM" id="SignalP"/>
    </source>
</evidence>
<dbReference type="HOGENOM" id="CLU_122390_0_0_10"/>
<accession>I3C8M1</accession>
<gene>
    <name evidence="2" type="ORF">JoomaDRAFT_3010</name>
</gene>
<keyword evidence="3" id="KW-1185">Reference proteome</keyword>
<dbReference type="PROSITE" id="PS51257">
    <property type="entry name" value="PROKAR_LIPOPROTEIN"/>
    <property type="match status" value="1"/>
</dbReference>
<dbReference type="OrthoDB" id="1448121at2"/>
<dbReference type="EMBL" id="JH651379">
    <property type="protein sequence ID" value="EIJ39964.1"/>
    <property type="molecule type" value="Genomic_DNA"/>
</dbReference>
<dbReference type="RefSeq" id="WP_008613858.1">
    <property type="nucleotide sequence ID" value="NZ_JH651379.1"/>
</dbReference>
<evidence type="ECO:0008006" key="4">
    <source>
        <dbReference type="Google" id="ProtNLM"/>
    </source>
</evidence>
<proteinExistence type="predicted"/>
<protein>
    <recommendedName>
        <fullName evidence="4">DUF4251 domain-containing protein</fullName>
    </recommendedName>
</protein>
<evidence type="ECO:0000313" key="2">
    <source>
        <dbReference type="EMBL" id="EIJ39964.1"/>
    </source>
</evidence>
<sequence>MKNTTIFLSSCILLLLIACGGAQDSATTAKEFTEVETLIKDKKFKVENQWAMPQVSSSMVQLGNSGILGPGNNMQRISLIGNTNYLEIKGDSAKAFLPYYGERQMGGGYNSDGEGIQFEQEITDMQVDFIENKQRYKIQFTANNGAESFNVTLLVFPNKKTSLSVNSSQRDFITYDGTISELSKE</sequence>
<name>I3C8M1_9FLAO</name>
<dbReference type="Pfam" id="PF14059">
    <property type="entry name" value="DUF4251"/>
    <property type="match status" value="1"/>
</dbReference>
<organism evidence="2 3">
    <name type="scientific">Galbibacter orientalis DSM 19592</name>
    <dbReference type="NCBI Taxonomy" id="926559"/>
    <lineage>
        <taxon>Bacteria</taxon>
        <taxon>Pseudomonadati</taxon>
        <taxon>Bacteroidota</taxon>
        <taxon>Flavobacteriia</taxon>
        <taxon>Flavobacteriales</taxon>
        <taxon>Flavobacteriaceae</taxon>
        <taxon>Galbibacter</taxon>
    </lineage>
</organism>
<dbReference type="eggNOG" id="ENOG5032TRA">
    <property type="taxonomic scope" value="Bacteria"/>
</dbReference>
<evidence type="ECO:0000313" key="3">
    <source>
        <dbReference type="Proteomes" id="UP000004690"/>
    </source>
</evidence>
<keyword evidence="1" id="KW-0732">Signal</keyword>
<reference evidence="2 3" key="1">
    <citation type="submission" date="2012-02" db="EMBL/GenBank/DDBJ databases">
        <title>Improved High-Quality Draft genome of Joostella marina DSM 19592.</title>
        <authorList>
            <consortium name="US DOE Joint Genome Institute (JGI-PGF)"/>
            <person name="Lucas S."/>
            <person name="Copeland A."/>
            <person name="Lapidus A."/>
            <person name="Bruce D."/>
            <person name="Goodwin L."/>
            <person name="Pitluck S."/>
            <person name="Peters L."/>
            <person name="Chertkov O."/>
            <person name="Ovchinnikova G."/>
            <person name="Kyrpides N."/>
            <person name="Mavromatis K."/>
            <person name="Detter J.C."/>
            <person name="Han C."/>
            <person name="Land M."/>
            <person name="Hauser L."/>
            <person name="Markowitz V."/>
            <person name="Cheng J.-F."/>
            <person name="Hugenholtz P."/>
            <person name="Woyke T."/>
            <person name="Wu D."/>
            <person name="Tindall B."/>
            <person name="Brambilla E."/>
            <person name="Klenk H.-P."/>
            <person name="Eisen J.A."/>
        </authorList>
    </citation>
    <scope>NUCLEOTIDE SEQUENCE [LARGE SCALE GENOMIC DNA]</scope>
    <source>
        <strain evidence="2 3">DSM 19592</strain>
    </source>
</reference>
<dbReference type="Proteomes" id="UP000004690">
    <property type="component" value="Unassembled WGS sequence"/>
</dbReference>
<dbReference type="STRING" id="926559.JoomaDRAFT_3010"/>
<dbReference type="InterPro" id="IPR025347">
    <property type="entry name" value="DUF4251"/>
</dbReference>
<feature type="signal peptide" evidence="1">
    <location>
        <begin position="1"/>
        <end position="22"/>
    </location>
</feature>
<dbReference type="AlphaFoldDB" id="I3C8M1"/>
<dbReference type="Gene3D" id="2.40.128.410">
    <property type="match status" value="1"/>
</dbReference>